<evidence type="ECO:0000313" key="9">
    <source>
        <dbReference type="Proteomes" id="UP001597391"/>
    </source>
</evidence>
<feature type="transmembrane region" description="Helical" evidence="7">
    <location>
        <begin position="14"/>
        <end position="32"/>
    </location>
</feature>
<evidence type="ECO:0000313" key="8">
    <source>
        <dbReference type="EMBL" id="MFD2839576.1"/>
    </source>
</evidence>
<dbReference type="PRINTS" id="PR01840">
    <property type="entry name" value="TATCFAMILY"/>
</dbReference>
<organism evidence="8 9">
    <name type="scientific">Populibacterium corticicola</name>
    <dbReference type="NCBI Taxonomy" id="1812826"/>
    <lineage>
        <taxon>Bacteria</taxon>
        <taxon>Bacillati</taxon>
        <taxon>Actinomycetota</taxon>
        <taxon>Actinomycetes</taxon>
        <taxon>Micrococcales</taxon>
        <taxon>Jonesiaceae</taxon>
        <taxon>Populibacterium</taxon>
    </lineage>
</organism>
<feature type="transmembrane region" description="Helical" evidence="7">
    <location>
        <begin position="212"/>
        <end position="232"/>
    </location>
</feature>
<name>A0ABW5XEE2_9MICO</name>
<feature type="transmembrane region" description="Helical" evidence="7">
    <location>
        <begin position="153"/>
        <end position="177"/>
    </location>
</feature>
<gene>
    <name evidence="7 8" type="primary">tatC</name>
    <name evidence="8" type="ORF">ACFSYH_03225</name>
</gene>
<dbReference type="NCBIfam" id="TIGR00945">
    <property type="entry name" value="tatC"/>
    <property type="match status" value="1"/>
</dbReference>
<keyword evidence="7" id="KW-0813">Transport</keyword>
<comment type="subcellular location">
    <subcellularLocation>
        <location evidence="7">Cell membrane</location>
        <topology evidence="7">Multi-pass membrane protein</topology>
    </subcellularLocation>
    <subcellularLocation>
        <location evidence="1">Membrane</location>
        <topology evidence="1">Multi-pass membrane protein</topology>
    </subcellularLocation>
</comment>
<evidence type="ECO:0000256" key="2">
    <source>
        <dbReference type="ARBA" id="ARBA00022692"/>
    </source>
</evidence>
<dbReference type="PANTHER" id="PTHR30371">
    <property type="entry name" value="SEC-INDEPENDENT PROTEIN TRANSLOCASE PROTEIN TATC"/>
    <property type="match status" value="1"/>
</dbReference>
<evidence type="ECO:0000256" key="3">
    <source>
        <dbReference type="ARBA" id="ARBA00022927"/>
    </source>
</evidence>
<reference evidence="9" key="1">
    <citation type="journal article" date="2019" name="Int. J. Syst. Evol. Microbiol.">
        <title>The Global Catalogue of Microorganisms (GCM) 10K type strain sequencing project: providing services to taxonomists for standard genome sequencing and annotation.</title>
        <authorList>
            <consortium name="The Broad Institute Genomics Platform"/>
            <consortium name="The Broad Institute Genome Sequencing Center for Infectious Disease"/>
            <person name="Wu L."/>
            <person name="Ma J."/>
        </authorList>
    </citation>
    <scope>NUCLEOTIDE SEQUENCE [LARGE SCALE GENOMIC DNA]</scope>
    <source>
        <strain evidence="9">KCTC 33576</strain>
    </source>
</reference>
<protein>
    <recommendedName>
        <fullName evidence="7">Sec-independent protein translocase protein TatC</fullName>
    </recommendedName>
</protein>
<evidence type="ECO:0000256" key="7">
    <source>
        <dbReference type="HAMAP-Rule" id="MF_00902"/>
    </source>
</evidence>
<comment type="subunit">
    <text evidence="7">The Tat system comprises two distinct complexes: a TatABC complex, containing multiple copies of TatA, TatB and TatC subunits, and a separate TatA complex, containing only TatA subunits. Substrates initially bind to the TatABC complex, which probably triggers association of the separate TatA complex to form the active translocon.</text>
</comment>
<feature type="transmembrane region" description="Helical" evidence="7">
    <location>
        <begin position="104"/>
        <end position="126"/>
    </location>
</feature>
<keyword evidence="2 7" id="KW-0812">Transmembrane</keyword>
<evidence type="ECO:0000256" key="6">
    <source>
        <dbReference type="ARBA" id="ARBA00023136"/>
    </source>
</evidence>
<keyword evidence="3 7" id="KW-0653">Protein transport</keyword>
<dbReference type="HAMAP" id="MF_00902">
    <property type="entry name" value="TatC"/>
    <property type="match status" value="1"/>
</dbReference>
<dbReference type="EMBL" id="JBHUOP010000001">
    <property type="protein sequence ID" value="MFD2839576.1"/>
    <property type="molecule type" value="Genomic_DNA"/>
</dbReference>
<comment type="function">
    <text evidence="7">Part of the twin-arginine translocation (Tat) system that transports large folded proteins containing a characteristic twin-arginine motif in their signal peptide across membranes. Together with TatB, TatC is part of a receptor directly interacting with Tat signal peptides.</text>
</comment>
<proteinExistence type="inferred from homology"/>
<comment type="similarity">
    <text evidence="7">Belongs to the TatC family.</text>
</comment>
<sequence>MTLLEHFNELKRRLFYAAIVIVACAIGGWFLFTPVFNALQEPLIQASKDTGLDANINFAGIATGLDFRLKISFFIGFFISSPFWMFQFWSFITPGLTKKERAYTYGFLGAAIPLFLGGAYFAWWVMPRAVRIMVGFVPETASQLISADVYLSFVMRLLIAFGLACAMPVLLVALNFLGMMSAHTMLKGWRWAVVLAFTFSAMMTPTPDALTMILVALPIVGLYFIAVGVASIHDRLEKRRMDALDKELQDY</sequence>
<evidence type="ECO:0000256" key="1">
    <source>
        <dbReference type="ARBA" id="ARBA00004141"/>
    </source>
</evidence>
<comment type="caution">
    <text evidence="8">The sequence shown here is derived from an EMBL/GenBank/DDBJ whole genome shotgun (WGS) entry which is preliminary data.</text>
</comment>
<dbReference type="Proteomes" id="UP001597391">
    <property type="component" value="Unassembled WGS sequence"/>
</dbReference>
<keyword evidence="5 7" id="KW-0811">Translocation</keyword>
<evidence type="ECO:0000256" key="5">
    <source>
        <dbReference type="ARBA" id="ARBA00023010"/>
    </source>
</evidence>
<dbReference type="PANTHER" id="PTHR30371:SF0">
    <property type="entry name" value="SEC-INDEPENDENT PROTEIN TRANSLOCASE PROTEIN TATC, CHLOROPLASTIC-RELATED"/>
    <property type="match status" value="1"/>
</dbReference>
<feature type="transmembrane region" description="Helical" evidence="7">
    <location>
        <begin position="71"/>
        <end position="92"/>
    </location>
</feature>
<dbReference type="InterPro" id="IPR002033">
    <property type="entry name" value="TatC"/>
</dbReference>
<keyword evidence="7" id="KW-1003">Cell membrane</keyword>
<keyword evidence="9" id="KW-1185">Reference proteome</keyword>
<evidence type="ECO:0000256" key="4">
    <source>
        <dbReference type="ARBA" id="ARBA00022989"/>
    </source>
</evidence>
<dbReference type="RefSeq" id="WP_377465066.1">
    <property type="nucleotide sequence ID" value="NZ_JBHUOP010000001.1"/>
</dbReference>
<accession>A0ABW5XEE2</accession>
<feature type="transmembrane region" description="Helical" evidence="7">
    <location>
        <begin position="189"/>
        <end position="206"/>
    </location>
</feature>
<dbReference type="Pfam" id="PF00902">
    <property type="entry name" value="TatC"/>
    <property type="match status" value="1"/>
</dbReference>
<keyword evidence="6 7" id="KW-0472">Membrane</keyword>
<keyword evidence="4 7" id="KW-1133">Transmembrane helix</keyword>